<gene>
    <name evidence="2" type="ORF">EOD73_07895</name>
</gene>
<feature type="transmembrane region" description="Helical" evidence="1">
    <location>
        <begin position="113"/>
        <end position="136"/>
    </location>
</feature>
<keyword evidence="1" id="KW-0472">Membrane</keyword>
<dbReference type="AlphaFoldDB" id="A0A3S2V5E6"/>
<feature type="transmembrane region" description="Helical" evidence="1">
    <location>
        <begin position="267"/>
        <end position="287"/>
    </location>
</feature>
<keyword evidence="3" id="KW-1185">Reference proteome</keyword>
<dbReference type="OrthoDB" id="8903324at2"/>
<keyword evidence="1" id="KW-1133">Transmembrane helix</keyword>
<feature type="transmembrane region" description="Helical" evidence="1">
    <location>
        <begin position="156"/>
        <end position="179"/>
    </location>
</feature>
<evidence type="ECO:0000313" key="2">
    <source>
        <dbReference type="EMBL" id="RVT88877.1"/>
    </source>
</evidence>
<organism evidence="2 3">
    <name type="scientific">Inhella crocodyli</name>
    <dbReference type="NCBI Taxonomy" id="2499851"/>
    <lineage>
        <taxon>Bacteria</taxon>
        <taxon>Pseudomonadati</taxon>
        <taxon>Pseudomonadota</taxon>
        <taxon>Betaproteobacteria</taxon>
        <taxon>Burkholderiales</taxon>
        <taxon>Sphaerotilaceae</taxon>
        <taxon>Inhella</taxon>
    </lineage>
</organism>
<comment type="caution">
    <text evidence="2">The sequence shown here is derived from an EMBL/GenBank/DDBJ whole genome shotgun (WGS) entry which is preliminary data.</text>
</comment>
<feature type="transmembrane region" description="Helical" evidence="1">
    <location>
        <begin position="52"/>
        <end position="80"/>
    </location>
</feature>
<dbReference type="EMBL" id="SACM01000001">
    <property type="protein sequence ID" value="RVT88877.1"/>
    <property type="molecule type" value="Genomic_DNA"/>
</dbReference>
<evidence type="ECO:0000313" key="3">
    <source>
        <dbReference type="Proteomes" id="UP000288587"/>
    </source>
</evidence>
<accession>A0A3S2V5E6</accession>
<reference evidence="2 3" key="1">
    <citation type="submission" date="2019-01" db="EMBL/GenBank/DDBJ databases">
        <authorList>
            <person name="Chen W.-M."/>
        </authorList>
    </citation>
    <scope>NUCLEOTIDE SEQUENCE [LARGE SCALE GENOMIC DNA]</scope>
    <source>
        <strain evidence="2 3">CCP-18</strain>
    </source>
</reference>
<feature type="transmembrane region" description="Helical" evidence="1">
    <location>
        <begin position="191"/>
        <end position="208"/>
    </location>
</feature>
<dbReference type="Proteomes" id="UP000288587">
    <property type="component" value="Unassembled WGS sequence"/>
</dbReference>
<sequence length="293" mass="31526">MFNATRFKTLMLREWLQNRWTWLVAVGSLPALVLLVLPFGEVKLPHELPVTLVAVAIVCITALTTACMAWLTTLFTATGLARRDVQDRSIEFWLSLPSTHGEHYGAQYAMHGLLFPLGAMVLGLALGLVTMPLMLVKWQGFATLGAVDWGTLLGRVALQAALGAVALVLAAVWLAPVVFTLMAASAWVKRLALPLLVVVGMLLAHLPQTKGPVRDFVGRWSELVGTPLDGVVRVFATLNVPQVKLNGTGLEPMQPAAFFAEVGADLATQQFAAGLALTALAVYLLIVKRRSNG</sequence>
<protein>
    <submittedName>
        <fullName evidence="2">Uncharacterized protein</fullName>
    </submittedName>
</protein>
<keyword evidence="1" id="KW-0812">Transmembrane</keyword>
<name>A0A3S2V5E6_9BURK</name>
<proteinExistence type="predicted"/>
<dbReference type="RefSeq" id="WP_127682331.1">
    <property type="nucleotide sequence ID" value="NZ_SACM01000001.1"/>
</dbReference>
<evidence type="ECO:0000256" key="1">
    <source>
        <dbReference type="SAM" id="Phobius"/>
    </source>
</evidence>
<feature type="transmembrane region" description="Helical" evidence="1">
    <location>
        <begin position="20"/>
        <end position="40"/>
    </location>
</feature>